<evidence type="ECO:0000313" key="1">
    <source>
        <dbReference type="EMBL" id="EMO54739.1"/>
    </source>
</evidence>
<comment type="caution">
    <text evidence="1">The sequence shown here is derived from an EMBL/GenBank/DDBJ whole genome shotgun (WGS) entry which is preliminary data.</text>
</comment>
<dbReference type="RefSeq" id="WP_002177255.1">
    <property type="nucleotide sequence ID" value="NZ_AKWD02000020.1"/>
</dbReference>
<reference evidence="1 2" key="1">
    <citation type="submission" date="2013-01" db="EMBL/GenBank/DDBJ databases">
        <authorList>
            <person name="Harkins D.M."/>
            <person name="Durkin A.S."/>
            <person name="Brinkac L.M."/>
            <person name="Haft D.H."/>
            <person name="Selengut J.D."/>
            <person name="Sanka R."/>
            <person name="DePew J."/>
            <person name="Purushe J."/>
            <person name="Matthias M.A."/>
            <person name="Vinetz J.M."/>
            <person name="Sutton G.G."/>
            <person name="Nierman W.C."/>
            <person name="Fouts D.E."/>
        </authorList>
    </citation>
    <scope>NUCLEOTIDE SEQUENCE [LARGE SCALE GENOMIC DNA]</scope>
    <source>
        <strain evidence="1 2">HAI1536</strain>
    </source>
</reference>
<dbReference type="Proteomes" id="UP000012112">
    <property type="component" value="Unassembled WGS sequence"/>
</dbReference>
<dbReference type="AlphaFoldDB" id="M6VNV0"/>
<protein>
    <submittedName>
        <fullName evidence="1">Uncharacterized protein</fullName>
    </submittedName>
</protein>
<gene>
    <name evidence="1" type="ORF">LEP1GSC172_4311</name>
</gene>
<sequence length="161" mass="19358">MILQDIKKLTLTNKFKKFLRTAISLNVVDPKDDYNYLIKPSQFTSRIKYARDLIKSRRNDLRGALRYFVNQEIDQWATSKGFKFIGYRFWGKYDFDILLKWSNLKGDIIYKYSHSDYCFKKLSKLKTEVLVYDFIYENGIKITKIKNASEEQDAYAKRHYK</sequence>
<accession>M6VNV0</accession>
<name>M6VNV0_9LEPT</name>
<dbReference type="EMBL" id="AKWD02000020">
    <property type="protein sequence ID" value="EMO54739.1"/>
    <property type="molecule type" value="Genomic_DNA"/>
</dbReference>
<proteinExistence type="predicted"/>
<evidence type="ECO:0000313" key="2">
    <source>
        <dbReference type="Proteomes" id="UP000012112"/>
    </source>
</evidence>
<organism evidence="1 2">
    <name type="scientific">Leptospira noguchii</name>
    <dbReference type="NCBI Taxonomy" id="28182"/>
    <lineage>
        <taxon>Bacteria</taxon>
        <taxon>Pseudomonadati</taxon>
        <taxon>Spirochaetota</taxon>
        <taxon>Spirochaetia</taxon>
        <taxon>Leptospirales</taxon>
        <taxon>Leptospiraceae</taxon>
        <taxon>Leptospira</taxon>
    </lineage>
</organism>